<name>A0A843WEF8_COLES</name>
<evidence type="ECO:0000256" key="1">
    <source>
        <dbReference type="SAM" id="MobiDB-lite"/>
    </source>
</evidence>
<feature type="region of interest" description="Disordered" evidence="1">
    <location>
        <begin position="43"/>
        <end position="158"/>
    </location>
</feature>
<evidence type="ECO:0000313" key="2">
    <source>
        <dbReference type="EMBL" id="MQM06176.1"/>
    </source>
</evidence>
<keyword evidence="3" id="KW-1185">Reference proteome</keyword>
<evidence type="ECO:0000313" key="3">
    <source>
        <dbReference type="Proteomes" id="UP000652761"/>
    </source>
</evidence>
<gene>
    <name evidence="2" type="ORF">Taro_038999</name>
</gene>
<sequence length="175" mass="19237">MIIEVKLELITKPLLFSQSFFFFPFHFWFVPFPAWSAQDREEEASGLLPLPPPFAQRRPSPSNSRSGGEGGRQRRRRPEQQRRGRAGMNGGAGGAGVVVGPCSPPPSPLLLPPAVARPSRGGDWGRSRPQRQSLQPKEVRRAAAPSPPTPLLPSTVRIKGFPERHEALNALVKPQ</sequence>
<feature type="compositionally biased region" description="Low complexity" evidence="1">
    <location>
        <begin position="56"/>
        <end position="66"/>
    </location>
</feature>
<dbReference type="AlphaFoldDB" id="A0A843WEF8"/>
<organism evidence="2 3">
    <name type="scientific">Colocasia esculenta</name>
    <name type="common">Wild taro</name>
    <name type="synonym">Arum esculentum</name>
    <dbReference type="NCBI Taxonomy" id="4460"/>
    <lineage>
        <taxon>Eukaryota</taxon>
        <taxon>Viridiplantae</taxon>
        <taxon>Streptophyta</taxon>
        <taxon>Embryophyta</taxon>
        <taxon>Tracheophyta</taxon>
        <taxon>Spermatophyta</taxon>
        <taxon>Magnoliopsida</taxon>
        <taxon>Liliopsida</taxon>
        <taxon>Araceae</taxon>
        <taxon>Aroideae</taxon>
        <taxon>Colocasieae</taxon>
        <taxon>Colocasia</taxon>
    </lineage>
</organism>
<comment type="caution">
    <text evidence="2">The sequence shown here is derived from an EMBL/GenBank/DDBJ whole genome shotgun (WGS) entry which is preliminary data.</text>
</comment>
<proteinExistence type="predicted"/>
<dbReference type="Proteomes" id="UP000652761">
    <property type="component" value="Unassembled WGS sequence"/>
</dbReference>
<feature type="compositionally biased region" description="Gly residues" evidence="1">
    <location>
        <begin position="87"/>
        <end position="97"/>
    </location>
</feature>
<dbReference type="EMBL" id="NMUH01003558">
    <property type="protein sequence ID" value="MQM06176.1"/>
    <property type="molecule type" value="Genomic_DNA"/>
</dbReference>
<feature type="compositionally biased region" description="Pro residues" evidence="1">
    <location>
        <begin position="102"/>
        <end position="111"/>
    </location>
</feature>
<accession>A0A843WEF8</accession>
<protein>
    <submittedName>
        <fullName evidence="2">Uncharacterized protein</fullName>
    </submittedName>
</protein>
<reference evidence="2" key="1">
    <citation type="submission" date="2017-07" db="EMBL/GenBank/DDBJ databases">
        <title>Taro Niue Genome Assembly and Annotation.</title>
        <authorList>
            <person name="Atibalentja N."/>
            <person name="Keating K."/>
            <person name="Fields C.J."/>
        </authorList>
    </citation>
    <scope>NUCLEOTIDE SEQUENCE</scope>
    <source>
        <strain evidence="2">Niue_2</strain>
        <tissue evidence="2">Leaf</tissue>
    </source>
</reference>